<comment type="caution">
    <text evidence="1">The sequence shown here is derived from an EMBL/GenBank/DDBJ whole genome shotgun (WGS) entry which is preliminary data.</text>
</comment>
<dbReference type="EMBL" id="CAJVCH010530308">
    <property type="protein sequence ID" value="CAG7823689.1"/>
    <property type="molecule type" value="Genomic_DNA"/>
</dbReference>
<feature type="non-terminal residue" evidence="1">
    <location>
        <position position="1"/>
    </location>
</feature>
<protein>
    <submittedName>
        <fullName evidence="1">Uncharacterized protein</fullName>
    </submittedName>
</protein>
<keyword evidence="2" id="KW-1185">Reference proteome</keyword>
<sequence>LTQKSVTQLLISV</sequence>
<organism evidence="1 2">
    <name type="scientific">Allacma fusca</name>
    <dbReference type="NCBI Taxonomy" id="39272"/>
    <lineage>
        <taxon>Eukaryota</taxon>
        <taxon>Metazoa</taxon>
        <taxon>Ecdysozoa</taxon>
        <taxon>Arthropoda</taxon>
        <taxon>Hexapoda</taxon>
        <taxon>Collembola</taxon>
        <taxon>Symphypleona</taxon>
        <taxon>Sminthuridae</taxon>
        <taxon>Allacma</taxon>
    </lineage>
</organism>
<evidence type="ECO:0000313" key="2">
    <source>
        <dbReference type="Proteomes" id="UP000708208"/>
    </source>
</evidence>
<dbReference type="Proteomes" id="UP000708208">
    <property type="component" value="Unassembled WGS sequence"/>
</dbReference>
<accession>A0A8J2KUM6</accession>
<name>A0A8J2KUM6_9HEXA</name>
<proteinExistence type="predicted"/>
<reference evidence="1" key="1">
    <citation type="submission" date="2021-06" db="EMBL/GenBank/DDBJ databases">
        <authorList>
            <person name="Hodson N. C."/>
            <person name="Mongue J. A."/>
            <person name="Jaron S. K."/>
        </authorList>
    </citation>
    <scope>NUCLEOTIDE SEQUENCE</scope>
</reference>
<evidence type="ECO:0000313" key="1">
    <source>
        <dbReference type="EMBL" id="CAG7823689.1"/>
    </source>
</evidence>
<gene>
    <name evidence="1" type="ORF">AFUS01_LOCUS33890</name>
</gene>